<accession>A0A433X748</accession>
<evidence type="ECO:0000313" key="2">
    <source>
        <dbReference type="Proteomes" id="UP000281547"/>
    </source>
</evidence>
<reference evidence="1 2" key="1">
    <citation type="journal article" date="2016" name="Int. J. Syst. Evol. Microbiol.">
        <title>Arsenicitalea aurantiaca gen. nov., sp. nov., a new member of the family Hyphomicrobiaceae, isolated from high-arsenic sediment.</title>
        <authorList>
            <person name="Mu Y."/>
            <person name="Zhou L."/>
            <person name="Zeng X.C."/>
            <person name="Liu L."/>
            <person name="Pan Y."/>
            <person name="Chen X."/>
            <person name="Wang J."/>
            <person name="Li S."/>
            <person name="Li W.J."/>
            <person name="Wang Y."/>
        </authorList>
    </citation>
    <scope>NUCLEOTIDE SEQUENCE [LARGE SCALE GENOMIC DNA]</scope>
    <source>
        <strain evidence="1 2">42-50</strain>
    </source>
</reference>
<name>A0A433X748_9HYPH</name>
<dbReference type="AlphaFoldDB" id="A0A433X748"/>
<dbReference type="EMBL" id="RZNJ01000004">
    <property type="protein sequence ID" value="RUT29951.1"/>
    <property type="molecule type" value="Genomic_DNA"/>
</dbReference>
<proteinExistence type="predicted"/>
<dbReference type="RefSeq" id="WP_127188731.1">
    <property type="nucleotide sequence ID" value="NZ_RZNJ01000004.1"/>
</dbReference>
<evidence type="ECO:0000313" key="1">
    <source>
        <dbReference type="EMBL" id="RUT29951.1"/>
    </source>
</evidence>
<sequence length="85" mass="9827">MAGTDNFTEREARDVVARSARVLRSWEHELAVLYDEDSEDADYSGGAVATILSTLRDIERDFPALKKEARAVIERYRKFSYVDRR</sequence>
<dbReference type="Proteomes" id="UP000281547">
    <property type="component" value="Unassembled WGS sequence"/>
</dbReference>
<gene>
    <name evidence="1" type="ORF">EMQ25_11450</name>
</gene>
<organism evidence="1 2">
    <name type="scientific">Arsenicitalea aurantiaca</name>
    <dbReference type="NCBI Taxonomy" id="1783274"/>
    <lineage>
        <taxon>Bacteria</taxon>
        <taxon>Pseudomonadati</taxon>
        <taxon>Pseudomonadota</taxon>
        <taxon>Alphaproteobacteria</taxon>
        <taxon>Hyphomicrobiales</taxon>
        <taxon>Devosiaceae</taxon>
        <taxon>Arsenicitalea</taxon>
    </lineage>
</organism>
<keyword evidence="2" id="KW-1185">Reference proteome</keyword>
<comment type="caution">
    <text evidence="1">The sequence shown here is derived from an EMBL/GenBank/DDBJ whole genome shotgun (WGS) entry which is preliminary data.</text>
</comment>
<protein>
    <submittedName>
        <fullName evidence="1">Uncharacterized protein</fullName>
    </submittedName>
</protein>